<dbReference type="CDD" id="cd20557">
    <property type="entry name" value="CYCLIN_ScPCL1-like"/>
    <property type="match status" value="1"/>
</dbReference>
<dbReference type="GO" id="GO:0051726">
    <property type="term" value="P:regulation of cell cycle"/>
    <property type="evidence" value="ECO:0007669"/>
    <property type="project" value="InterPro"/>
</dbReference>
<dbReference type="InterPro" id="IPR013922">
    <property type="entry name" value="Cyclin_PHO80-like"/>
</dbReference>
<accession>G8BML5</accession>
<dbReference type="SMART" id="SM00385">
    <property type="entry name" value="CYCLIN"/>
    <property type="match status" value="1"/>
</dbReference>
<dbReference type="RefSeq" id="XP_003683577.1">
    <property type="nucleotide sequence ID" value="XM_003683529.1"/>
</dbReference>
<evidence type="ECO:0000313" key="5">
    <source>
        <dbReference type="Proteomes" id="UP000005666"/>
    </source>
</evidence>
<dbReference type="GeneID" id="11532432"/>
<dbReference type="InterPro" id="IPR012104">
    <property type="entry name" value="PHO85_cyclin_1/2/9"/>
</dbReference>
<dbReference type="OrthoDB" id="10250320at2759"/>
<evidence type="ECO:0000259" key="3">
    <source>
        <dbReference type="SMART" id="SM00385"/>
    </source>
</evidence>
<feature type="domain" description="Cyclin-like" evidence="3">
    <location>
        <begin position="60"/>
        <end position="148"/>
    </location>
</feature>
<dbReference type="Proteomes" id="UP000005666">
    <property type="component" value="Chromosome 1"/>
</dbReference>
<evidence type="ECO:0000256" key="2">
    <source>
        <dbReference type="SAM" id="MobiDB-lite"/>
    </source>
</evidence>
<dbReference type="PANTHER" id="PTHR15615:SF114">
    <property type="entry name" value="PHO85 CYCLIN-1"/>
    <property type="match status" value="1"/>
</dbReference>
<dbReference type="STRING" id="1071381.G8BML5"/>
<name>G8BML5_TETPH</name>
<organism evidence="4 5">
    <name type="scientific">Tetrapisispora phaffii (strain ATCC 24235 / CBS 4417 / NBRC 1672 / NRRL Y-8282 / UCD 70-5)</name>
    <name type="common">Yeast</name>
    <name type="synonym">Fabospora phaffii</name>
    <dbReference type="NCBI Taxonomy" id="1071381"/>
    <lineage>
        <taxon>Eukaryota</taxon>
        <taxon>Fungi</taxon>
        <taxon>Dikarya</taxon>
        <taxon>Ascomycota</taxon>
        <taxon>Saccharomycotina</taxon>
        <taxon>Saccharomycetes</taxon>
        <taxon>Saccharomycetales</taxon>
        <taxon>Saccharomycetaceae</taxon>
        <taxon>Tetrapisispora</taxon>
    </lineage>
</organism>
<feature type="compositionally biased region" description="Low complexity" evidence="2">
    <location>
        <begin position="235"/>
        <end position="250"/>
    </location>
</feature>
<dbReference type="GO" id="GO:0031106">
    <property type="term" value="P:septin ring organization"/>
    <property type="evidence" value="ECO:0007669"/>
    <property type="project" value="EnsemblFungi"/>
</dbReference>
<feature type="region of interest" description="Disordered" evidence="2">
    <location>
        <begin position="235"/>
        <end position="260"/>
    </location>
</feature>
<keyword evidence="5" id="KW-1185">Reference proteome</keyword>
<gene>
    <name evidence="4" type="primary">TPHA0A00580</name>
    <name evidence="4" type="ordered locus">TPHA_0A00580</name>
</gene>
<dbReference type="HOGENOM" id="CLU_018149_0_2_1"/>
<dbReference type="GO" id="GO:0000131">
    <property type="term" value="C:incipient cellular bud site"/>
    <property type="evidence" value="ECO:0007669"/>
    <property type="project" value="EnsemblFungi"/>
</dbReference>
<sequence length="289" mass="33104">MTREHKNALRILMKSPVTDDMIKFLTHTTLNVLPNINNELPSPPVSPGNSKESKLPSLKTFITKLVRYTNVYTSTLLTTACYLKKLQRILPKDANGLPSTIHRIFLACLILSAKFHNDSSPLNKHWAEYTDGLFSLEDVNLMEVQLLALLNWDIRIKEEDLFIDLRYLLEPIIRDLEMSAQRKRHYKQQQQQQLLKAGPLTKDHTNSKVYNQRNISIDSNLSSLTLTESNSTVSLHSSRSMSTLNSRSSSPLYAKPPKSYVPNINQKVRRTEASESDWDLEDIMAQYGF</sequence>
<dbReference type="GO" id="GO:0019901">
    <property type="term" value="F:protein kinase binding"/>
    <property type="evidence" value="ECO:0007669"/>
    <property type="project" value="InterPro"/>
</dbReference>
<comment type="similarity">
    <text evidence="1">Belongs to the cyclin family.</text>
</comment>
<reference evidence="4 5" key="1">
    <citation type="journal article" date="2011" name="Proc. Natl. Acad. Sci. U.S.A.">
        <title>Evolutionary erosion of yeast sex chromosomes by mating-type switching accidents.</title>
        <authorList>
            <person name="Gordon J.L."/>
            <person name="Armisen D."/>
            <person name="Proux-Wera E."/>
            <person name="Oheigeartaigh S.S."/>
            <person name="Byrne K.P."/>
            <person name="Wolfe K.H."/>
        </authorList>
    </citation>
    <scope>NUCLEOTIDE SEQUENCE [LARGE SCALE GENOMIC DNA]</scope>
    <source>
        <strain evidence="5">ATCC 24235 / CBS 4417 / NBRC 1672 / NRRL Y-8282 / UCD 70-5</strain>
    </source>
</reference>
<dbReference type="eggNOG" id="KOG1674">
    <property type="taxonomic scope" value="Eukaryota"/>
</dbReference>
<evidence type="ECO:0000256" key="1">
    <source>
        <dbReference type="RuleBase" id="RU000383"/>
    </source>
</evidence>
<dbReference type="GO" id="GO:0016538">
    <property type="term" value="F:cyclin-dependent protein serine/threonine kinase regulator activity"/>
    <property type="evidence" value="ECO:0007669"/>
    <property type="project" value="EnsemblFungi"/>
</dbReference>
<keyword evidence="1" id="KW-0195">Cyclin</keyword>
<dbReference type="OMA" id="HENYKSP"/>
<dbReference type="PIRSF" id="PIRSF016511">
    <property type="entry name" value="Cyclin_Pcl"/>
    <property type="match status" value="1"/>
</dbReference>
<dbReference type="PANTHER" id="PTHR15615">
    <property type="match status" value="1"/>
</dbReference>
<proteinExistence type="inferred from homology"/>
<dbReference type="GO" id="GO:0000307">
    <property type="term" value="C:cyclin-dependent protein kinase holoenzyme complex"/>
    <property type="evidence" value="ECO:0007669"/>
    <property type="project" value="EnsemblFungi"/>
</dbReference>
<dbReference type="GO" id="GO:0016239">
    <property type="term" value="P:positive regulation of macroautophagy"/>
    <property type="evidence" value="ECO:0007669"/>
    <property type="project" value="EnsemblFungi"/>
</dbReference>
<protein>
    <recommendedName>
        <fullName evidence="3">Cyclin-like domain-containing protein</fullName>
    </recommendedName>
</protein>
<dbReference type="InterPro" id="IPR013763">
    <property type="entry name" value="Cyclin-like_dom"/>
</dbReference>
<dbReference type="AlphaFoldDB" id="G8BML5"/>
<evidence type="ECO:0000313" key="4">
    <source>
        <dbReference type="EMBL" id="CCE61143.1"/>
    </source>
</evidence>
<dbReference type="Pfam" id="PF00134">
    <property type="entry name" value="Cyclin_N"/>
    <property type="match status" value="1"/>
</dbReference>
<dbReference type="InterPro" id="IPR006671">
    <property type="entry name" value="Cyclin_N"/>
</dbReference>
<dbReference type="GO" id="GO:0005634">
    <property type="term" value="C:nucleus"/>
    <property type="evidence" value="ECO:0007669"/>
    <property type="project" value="EnsemblFungi"/>
</dbReference>
<dbReference type="Gene3D" id="1.10.472.10">
    <property type="entry name" value="Cyclin-like"/>
    <property type="match status" value="1"/>
</dbReference>
<dbReference type="InterPro" id="IPR036915">
    <property type="entry name" value="Cyclin-like_sf"/>
</dbReference>
<dbReference type="GO" id="GO:0051302">
    <property type="term" value="P:regulation of cell division"/>
    <property type="evidence" value="ECO:0007669"/>
    <property type="project" value="EnsemblFungi"/>
</dbReference>
<dbReference type="KEGG" id="tpf:TPHA_0A00580"/>
<dbReference type="SUPFAM" id="SSF47954">
    <property type="entry name" value="Cyclin-like"/>
    <property type="match status" value="1"/>
</dbReference>
<dbReference type="GO" id="GO:0032878">
    <property type="term" value="P:regulation of establishment or maintenance of cell polarity"/>
    <property type="evidence" value="ECO:0007669"/>
    <property type="project" value="EnsemblFungi"/>
</dbReference>
<dbReference type="EMBL" id="HE612856">
    <property type="protein sequence ID" value="CCE61143.1"/>
    <property type="molecule type" value="Genomic_DNA"/>
</dbReference>